<dbReference type="InterPro" id="IPR027417">
    <property type="entry name" value="P-loop_NTPase"/>
</dbReference>
<feature type="compositionally biased region" description="Acidic residues" evidence="5">
    <location>
        <begin position="9"/>
        <end position="21"/>
    </location>
</feature>
<feature type="domain" description="DNA2/NAM7 helicase-like C-terminal" evidence="7">
    <location>
        <begin position="682"/>
        <end position="816"/>
    </location>
</feature>
<evidence type="ECO:0000256" key="1">
    <source>
        <dbReference type="ARBA" id="ARBA00022741"/>
    </source>
</evidence>
<dbReference type="SUPFAM" id="SSF52540">
    <property type="entry name" value="P-loop containing nucleoside triphosphate hydrolases"/>
    <property type="match status" value="1"/>
</dbReference>
<dbReference type="STRING" id="4540.A0A3L6SGL8"/>
<dbReference type="CDD" id="cd18808">
    <property type="entry name" value="SF1_C_Upf1"/>
    <property type="match status" value="1"/>
</dbReference>
<dbReference type="InterPro" id="IPR045055">
    <property type="entry name" value="DNA2/NAM7-like"/>
</dbReference>
<feature type="region of interest" description="Disordered" evidence="5">
    <location>
        <begin position="1017"/>
        <end position="1041"/>
    </location>
</feature>
<dbReference type="InterPro" id="IPR041677">
    <property type="entry name" value="DNA2/NAM7_AAA_11"/>
</dbReference>
<keyword evidence="1" id="KW-0547">Nucleotide-binding</keyword>
<dbReference type="Pfam" id="PF13086">
    <property type="entry name" value="AAA_11"/>
    <property type="match status" value="1"/>
</dbReference>
<reference evidence="9" key="1">
    <citation type="journal article" date="2019" name="Nat. Commun.">
        <title>The genome of broomcorn millet.</title>
        <authorList>
            <person name="Zou C."/>
            <person name="Miki D."/>
            <person name="Li D."/>
            <person name="Tang Q."/>
            <person name="Xiao L."/>
            <person name="Rajput S."/>
            <person name="Deng P."/>
            <person name="Jia W."/>
            <person name="Huang R."/>
            <person name="Zhang M."/>
            <person name="Sun Y."/>
            <person name="Hu J."/>
            <person name="Fu X."/>
            <person name="Schnable P.S."/>
            <person name="Li F."/>
            <person name="Zhang H."/>
            <person name="Feng B."/>
            <person name="Zhu X."/>
            <person name="Liu R."/>
            <person name="Schnable J.C."/>
            <person name="Zhu J.-K."/>
            <person name="Zhang H."/>
        </authorList>
    </citation>
    <scope>NUCLEOTIDE SEQUENCE [LARGE SCALE GENOMIC DNA]</scope>
</reference>
<feature type="region of interest" description="Disordered" evidence="5">
    <location>
        <begin position="1"/>
        <end position="38"/>
    </location>
</feature>
<keyword evidence="2" id="KW-0378">Hydrolase</keyword>
<evidence type="ECO:0008006" key="10">
    <source>
        <dbReference type="Google" id="ProtNLM"/>
    </source>
</evidence>
<dbReference type="InterPro" id="IPR047187">
    <property type="entry name" value="SF1_C_Upf1"/>
</dbReference>
<dbReference type="Pfam" id="PF13087">
    <property type="entry name" value="AAA_12"/>
    <property type="match status" value="1"/>
</dbReference>
<feature type="domain" description="DNA2/NAM7 helicase helicase" evidence="6">
    <location>
        <begin position="306"/>
        <end position="669"/>
    </location>
</feature>
<evidence type="ECO:0000313" key="8">
    <source>
        <dbReference type="EMBL" id="RLN19363.1"/>
    </source>
</evidence>
<evidence type="ECO:0000256" key="5">
    <source>
        <dbReference type="SAM" id="MobiDB-lite"/>
    </source>
</evidence>
<feature type="region of interest" description="Disordered" evidence="5">
    <location>
        <begin position="1082"/>
        <end position="1180"/>
    </location>
</feature>
<dbReference type="GO" id="GO:0016787">
    <property type="term" value="F:hydrolase activity"/>
    <property type="evidence" value="ECO:0007669"/>
    <property type="project" value="UniProtKB-KW"/>
</dbReference>
<comment type="caution">
    <text evidence="8">The sequence shown here is derived from an EMBL/GenBank/DDBJ whole genome shotgun (WGS) entry which is preliminary data.</text>
</comment>
<dbReference type="OrthoDB" id="6513042at2759"/>
<feature type="region of interest" description="Disordered" evidence="5">
    <location>
        <begin position="863"/>
        <end position="884"/>
    </location>
</feature>
<dbReference type="GO" id="GO:0005694">
    <property type="term" value="C:chromosome"/>
    <property type="evidence" value="ECO:0007669"/>
    <property type="project" value="UniProtKB-ARBA"/>
</dbReference>
<dbReference type="InterPro" id="IPR041679">
    <property type="entry name" value="DNA2/NAM7-like_C"/>
</dbReference>
<proteinExistence type="predicted"/>
<organism evidence="8 9">
    <name type="scientific">Panicum miliaceum</name>
    <name type="common">Proso millet</name>
    <name type="synonym">Broomcorn millet</name>
    <dbReference type="NCBI Taxonomy" id="4540"/>
    <lineage>
        <taxon>Eukaryota</taxon>
        <taxon>Viridiplantae</taxon>
        <taxon>Streptophyta</taxon>
        <taxon>Embryophyta</taxon>
        <taxon>Tracheophyta</taxon>
        <taxon>Spermatophyta</taxon>
        <taxon>Magnoliopsida</taxon>
        <taxon>Liliopsida</taxon>
        <taxon>Poales</taxon>
        <taxon>Poaceae</taxon>
        <taxon>PACMAD clade</taxon>
        <taxon>Panicoideae</taxon>
        <taxon>Panicodae</taxon>
        <taxon>Paniceae</taxon>
        <taxon>Panicinae</taxon>
        <taxon>Panicum</taxon>
        <taxon>Panicum sect. Panicum</taxon>
    </lineage>
</organism>
<dbReference type="Proteomes" id="UP000275267">
    <property type="component" value="Unassembled WGS sequence"/>
</dbReference>
<gene>
    <name evidence="8" type="ORF">C2845_PM02G21320</name>
</gene>
<evidence type="ECO:0000256" key="2">
    <source>
        <dbReference type="ARBA" id="ARBA00022801"/>
    </source>
</evidence>
<dbReference type="PANTHER" id="PTHR10887:SF520">
    <property type="entry name" value="P-LOOP CONTAINING NUCLEOSIDE TRIPHOSPHATE HYDROLASE SUPERFAMILY PROTEIN"/>
    <property type="match status" value="1"/>
</dbReference>
<feature type="compositionally biased region" description="Polar residues" evidence="5">
    <location>
        <begin position="1155"/>
        <end position="1173"/>
    </location>
</feature>
<dbReference type="Gene3D" id="3.40.50.300">
    <property type="entry name" value="P-loop containing nucleotide triphosphate hydrolases"/>
    <property type="match status" value="2"/>
</dbReference>
<sequence>MRRPRGASDGDEDPGEEEEEEERRQAAAPPGKDGPGDALWRWRTQSLSEAVLSWSVDQILDKDLLRDKVLKIPETFSTMEQYMTSFFGPLLEEVRDDMCSSMEDISNAPYADLLSVNSMRKGKGSFEISLGRWRGTSHGCGIDNYKPKAADVLLISETRPANQSDILRQSKSCVIVWVSKVKGNKMTVKASRLMETGAQGDERRQMGVNKYDKSYSEGLDESWDMLDQEAVASKSRYSSAHDIVRKERAKAEKCSGQHGQNETETRESSRRWSFCAMFLTNMAPGHCKYCSNNSLDEIKGDLCNFKLNDSQLDAVASCILASECSHRSSVGLVWGPPGTGKTTTVAVMLQMLLMKEQRTLACAPTNMAVLQVASRLLELIGDFSARQRYSLGDIILFGNKDRLQIGKFLTKIYLDDRVQKLLSCFNRKNGWKHCVDSVITFLINCISRYRMSVDIQQGSSNACNLTFKKYFTSRFSALAKELAGCIDTFYDHLPRGSLGKNFDRMMFAKSLVDKLQQLLSADDVSDEILFTIFKPADELPDSSSSHDDMIDDAADDLHECDISSDSPLDIKTLCIKTLMALSKMQLPCEDNELSIRDLCLKHAKLIFCTASSSFELFRLQSVKPISIVVIDEAAQLKECESLVPLLLQGIEHVLLIGDENQLSSLVKSKETYVKSYLPGPIFGAYSFIHIDNDMEMLDSLGQSSKNMAEVAAAANIVERLAKECSEKKQRTSVGVISPYTAQVIALQDRLGRKFEKHDFLSVIVKSIDGFQGGEEDIILISTVRSNKDGKVGFLSDAGRINVALTRAKYCLWILGNGTTLLASNSIWADLVRDSKRRGCFFDAFGDKDLAEAVMLVTKPEPWKQREQRNDRANLGNGEPSWSSTRDVVAVKNNPPRRWNERPLPVRASSDWHSSFEGYRGWPKQHLGPQPHGRLYCEPLHSSSQTGNGRHTPRSAHMEESHGHISVLGAWQHPRSYCNREYQNRTVYPESQNVVAYPYQGSSFQQRFHSYGVDRQFSSFQRREPRGQIGSRSRRPSCLERGGRGGWRERYVYHRTEEPHSQVQNGASETALCKRLAPEQRGTKRDWCEAESSDSPQQDNGKMRPECADQLPGQEYHGGSGELTYKLHAPEQGGVKTDGCKAEASSLPVQDDSKSTPESADQSHCTTRDSSSGAFSHELPVSEQEGVEIDLCEAETSDIPSQALNGSSEGSHELPIPEQRGMETDLCEVGALDAANQFQDGSSGAISHGLIVPD</sequence>
<keyword evidence="9" id="KW-1185">Reference proteome</keyword>
<dbReference type="GO" id="GO:0004386">
    <property type="term" value="F:helicase activity"/>
    <property type="evidence" value="ECO:0007669"/>
    <property type="project" value="UniProtKB-KW"/>
</dbReference>
<accession>A0A3L6SGL8</accession>
<keyword evidence="3" id="KW-0347">Helicase</keyword>
<evidence type="ECO:0000259" key="6">
    <source>
        <dbReference type="Pfam" id="PF13086"/>
    </source>
</evidence>
<dbReference type="PANTHER" id="PTHR10887">
    <property type="entry name" value="DNA2/NAM7 HELICASE FAMILY"/>
    <property type="match status" value="1"/>
</dbReference>
<dbReference type="EMBL" id="PQIB02000005">
    <property type="protein sequence ID" value="RLN19363.1"/>
    <property type="molecule type" value="Genomic_DNA"/>
</dbReference>
<evidence type="ECO:0000256" key="4">
    <source>
        <dbReference type="ARBA" id="ARBA00022840"/>
    </source>
</evidence>
<dbReference type="GO" id="GO:0005524">
    <property type="term" value="F:ATP binding"/>
    <property type="evidence" value="ECO:0007669"/>
    <property type="project" value="UniProtKB-KW"/>
</dbReference>
<dbReference type="AlphaFoldDB" id="A0A3L6SGL8"/>
<evidence type="ECO:0000313" key="9">
    <source>
        <dbReference type="Proteomes" id="UP000275267"/>
    </source>
</evidence>
<keyword evidence="4" id="KW-0067">ATP-binding</keyword>
<protein>
    <recommendedName>
        <fullName evidence="10">Helicase MAGATAMA 3</fullName>
    </recommendedName>
</protein>
<dbReference type="FunFam" id="3.40.50.300:FF:000326">
    <property type="entry name" value="P-loop containing nucleoside triphosphate hydrolase"/>
    <property type="match status" value="1"/>
</dbReference>
<evidence type="ECO:0000259" key="7">
    <source>
        <dbReference type="Pfam" id="PF13087"/>
    </source>
</evidence>
<evidence type="ECO:0000256" key="3">
    <source>
        <dbReference type="ARBA" id="ARBA00022806"/>
    </source>
</evidence>
<name>A0A3L6SGL8_PANMI</name>